<organism evidence="7 8">
    <name type="scientific">Thiovibrio frasassiensis</name>
    <dbReference type="NCBI Taxonomy" id="2984131"/>
    <lineage>
        <taxon>Bacteria</taxon>
        <taxon>Pseudomonadati</taxon>
        <taxon>Thermodesulfobacteriota</taxon>
        <taxon>Desulfobulbia</taxon>
        <taxon>Desulfobulbales</taxon>
        <taxon>Thiovibrionaceae</taxon>
        <taxon>Thiovibrio</taxon>
    </lineage>
</organism>
<dbReference type="AlphaFoldDB" id="A0A9X4MI72"/>
<gene>
    <name evidence="7" type="ORF">OLX77_09215</name>
</gene>
<evidence type="ECO:0000256" key="1">
    <source>
        <dbReference type="ARBA" id="ARBA00004141"/>
    </source>
</evidence>
<keyword evidence="3 6" id="KW-0812">Transmembrane</keyword>
<dbReference type="EMBL" id="JAPHEH010000001">
    <property type="protein sequence ID" value="MDG4476335.1"/>
    <property type="molecule type" value="Genomic_DNA"/>
</dbReference>
<reference evidence="7" key="1">
    <citation type="journal article" date="2022" name="bioRxiv">
        <title>Thiovibrio frasassiensisgen. nov., sp. nov., an autotrophic, elemental sulfur disproportionating bacterium isolated from sulfidic karst sediment, and proposal of Thiovibrionaceae fam. nov.</title>
        <authorList>
            <person name="Aronson H."/>
            <person name="Thomas C."/>
            <person name="Bhattacharyya M."/>
            <person name="Eckstein S."/>
            <person name="Jensen S."/>
            <person name="Barco R."/>
            <person name="Macalady J."/>
            <person name="Amend J."/>
        </authorList>
    </citation>
    <scope>NUCLEOTIDE SEQUENCE</scope>
    <source>
        <strain evidence="7">RS19-109</strain>
    </source>
</reference>
<comment type="caution">
    <text evidence="7">The sequence shown here is derived from an EMBL/GenBank/DDBJ whole genome shotgun (WGS) entry which is preliminary data.</text>
</comment>
<evidence type="ECO:0000256" key="2">
    <source>
        <dbReference type="ARBA" id="ARBA00009773"/>
    </source>
</evidence>
<evidence type="ECO:0000256" key="4">
    <source>
        <dbReference type="ARBA" id="ARBA00022989"/>
    </source>
</evidence>
<feature type="transmembrane region" description="Helical" evidence="6">
    <location>
        <begin position="72"/>
        <end position="91"/>
    </location>
</feature>
<evidence type="ECO:0000313" key="7">
    <source>
        <dbReference type="EMBL" id="MDG4476335.1"/>
    </source>
</evidence>
<feature type="transmembrane region" description="Helical" evidence="6">
    <location>
        <begin position="318"/>
        <end position="343"/>
    </location>
</feature>
<feature type="transmembrane region" description="Helical" evidence="6">
    <location>
        <begin position="215"/>
        <end position="236"/>
    </location>
</feature>
<dbReference type="Pfam" id="PF01594">
    <property type="entry name" value="AI-2E_transport"/>
    <property type="match status" value="1"/>
</dbReference>
<dbReference type="GO" id="GO:0055085">
    <property type="term" value="P:transmembrane transport"/>
    <property type="evidence" value="ECO:0007669"/>
    <property type="project" value="TreeGrafter"/>
</dbReference>
<evidence type="ECO:0000256" key="6">
    <source>
        <dbReference type="SAM" id="Phobius"/>
    </source>
</evidence>
<feature type="transmembrane region" description="Helical" evidence="6">
    <location>
        <begin position="44"/>
        <end position="65"/>
    </location>
</feature>
<name>A0A9X4MI72_9BACT</name>
<feature type="transmembrane region" description="Helical" evidence="6">
    <location>
        <begin position="279"/>
        <end position="298"/>
    </location>
</feature>
<dbReference type="PANTHER" id="PTHR21716">
    <property type="entry name" value="TRANSMEMBRANE PROTEIN"/>
    <property type="match status" value="1"/>
</dbReference>
<dbReference type="Proteomes" id="UP001154240">
    <property type="component" value="Unassembled WGS sequence"/>
</dbReference>
<comment type="similarity">
    <text evidence="2">Belongs to the autoinducer-2 exporter (AI-2E) (TC 2.A.86) family.</text>
</comment>
<dbReference type="GO" id="GO:0016020">
    <property type="term" value="C:membrane"/>
    <property type="evidence" value="ECO:0007669"/>
    <property type="project" value="UniProtKB-SubCell"/>
</dbReference>
<dbReference type="InterPro" id="IPR002549">
    <property type="entry name" value="AI-2E-like"/>
</dbReference>
<accession>A0A9X4MI72</accession>
<dbReference type="RefSeq" id="WP_307633303.1">
    <property type="nucleotide sequence ID" value="NZ_JAPHEH010000001.1"/>
</dbReference>
<feature type="transmembrane region" description="Helical" evidence="6">
    <location>
        <begin position="160"/>
        <end position="179"/>
    </location>
</feature>
<keyword evidence="5 6" id="KW-0472">Membrane</keyword>
<evidence type="ECO:0000256" key="5">
    <source>
        <dbReference type="ARBA" id="ARBA00023136"/>
    </source>
</evidence>
<sequence length="360" mass="39594">MEQMEQMEPEAQKAAVRRYGPQEIAAWLVIVVLVTLIVKTLSFIFIPLSVAVLVFFAVGMPMEFLRRFGVPGWLRILLVVSFILDALYWVGGLLQANIMEFVGQLPVFTQKLSEYAAIELQSYGVTAEQGKEILDAFVGNMDGKKMEPLGSFLHAAGGSFFQFIGNLVWVVLFLIFMLAERDGMENRLHNAFGQRRAEKIIKVGGRISQSIEEYLGLKTLISLLAGVLTSLALWLFGVQFALLWGVLAFLLNFIPNVGALLATVPPVLMALFQSGSPGFALLAASVLVAIHFVVGNYLEPKIMGRGLNLSPLVVLFALIFWGWMWGGVGMLLAVPLTAAFNIAMEEYDPSMPLAKMISAE</sequence>
<feature type="transmembrane region" description="Helical" evidence="6">
    <location>
        <begin position="242"/>
        <end position="272"/>
    </location>
</feature>
<comment type="subcellular location">
    <subcellularLocation>
        <location evidence="1">Membrane</location>
        <topology evidence="1">Multi-pass membrane protein</topology>
    </subcellularLocation>
</comment>
<dbReference type="PANTHER" id="PTHR21716:SF64">
    <property type="entry name" value="AI-2 TRANSPORT PROTEIN TQSA"/>
    <property type="match status" value="1"/>
</dbReference>
<protein>
    <submittedName>
        <fullName evidence="7">AI-2E family transporter</fullName>
    </submittedName>
</protein>
<feature type="transmembrane region" description="Helical" evidence="6">
    <location>
        <begin position="21"/>
        <end position="38"/>
    </location>
</feature>
<keyword evidence="4 6" id="KW-1133">Transmembrane helix</keyword>
<evidence type="ECO:0000256" key="3">
    <source>
        <dbReference type="ARBA" id="ARBA00022692"/>
    </source>
</evidence>
<reference evidence="7" key="2">
    <citation type="submission" date="2022-10" db="EMBL/GenBank/DDBJ databases">
        <authorList>
            <person name="Aronson H.S."/>
        </authorList>
    </citation>
    <scope>NUCLEOTIDE SEQUENCE</scope>
    <source>
        <strain evidence="7">RS19-109</strain>
    </source>
</reference>
<keyword evidence="8" id="KW-1185">Reference proteome</keyword>
<proteinExistence type="inferred from homology"/>
<evidence type="ECO:0000313" key="8">
    <source>
        <dbReference type="Proteomes" id="UP001154240"/>
    </source>
</evidence>